<keyword evidence="2" id="KW-1185">Reference proteome</keyword>
<proteinExistence type="predicted"/>
<sequence>MEMRDEQGFKKKIARKILSLETAIVRTDWMVKRRIESINGVQPFAMTGFPSSYDLILLVRGLSLFNLRVWVQG</sequence>
<dbReference type="AlphaFoldDB" id="A0A9D3ZNB9"/>
<dbReference type="Proteomes" id="UP000828251">
    <property type="component" value="Unassembled WGS sequence"/>
</dbReference>
<name>A0A9D3ZNB9_9ROSI</name>
<organism evidence="1 2">
    <name type="scientific">Gossypium stocksii</name>
    <dbReference type="NCBI Taxonomy" id="47602"/>
    <lineage>
        <taxon>Eukaryota</taxon>
        <taxon>Viridiplantae</taxon>
        <taxon>Streptophyta</taxon>
        <taxon>Embryophyta</taxon>
        <taxon>Tracheophyta</taxon>
        <taxon>Spermatophyta</taxon>
        <taxon>Magnoliopsida</taxon>
        <taxon>eudicotyledons</taxon>
        <taxon>Gunneridae</taxon>
        <taxon>Pentapetalae</taxon>
        <taxon>rosids</taxon>
        <taxon>malvids</taxon>
        <taxon>Malvales</taxon>
        <taxon>Malvaceae</taxon>
        <taxon>Malvoideae</taxon>
        <taxon>Gossypium</taxon>
    </lineage>
</organism>
<reference evidence="1 2" key="1">
    <citation type="journal article" date="2021" name="Plant Biotechnol. J.">
        <title>Multi-omics assisted identification of the key and species-specific regulatory components of drought-tolerant mechanisms in Gossypium stocksii.</title>
        <authorList>
            <person name="Yu D."/>
            <person name="Ke L."/>
            <person name="Zhang D."/>
            <person name="Wu Y."/>
            <person name="Sun Y."/>
            <person name="Mei J."/>
            <person name="Sun J."/>
            <person name="Sun Y."/>
        </authorList>
    </citation>
    <scope>NUCLEOTIDE SEQUENCE [LARGE SCALE GENOMIC DNA]</scope>
    <source>
        <strain evidence="2">cv. E1</strain>
        <tissue evidence="1">Leaf</tissue>
    </source>
</reference>
<evidence type="ECO:0000313" key="1">
    <source>
        <dbReference type="EMBL" id="KAH1048363.1"/>
    </source>
</evidence>
<accession>A0A9D3ZNB9</accession>
<protein>
    <submittedName>
        <fullName evidence="1">Uncharacterized protein</fullName>
    </submittedName>
</protein>
<comment type="caution">
    <text evidence="1">The sequence shown here is derived from an EMBL/GenBank/DDBJ whole genome shotgun (WGS) entry which is preliminary data.</text>
</comment>
<evidence type="ECO:0000313" key="2">
    <source>
        <dbReference type="Proteomes" id="UP000828251"/>
    </source>
</evidence>
<gene>
    <name evidence="1" type="ORF">J1N35_039147</name>
</gene>
<dbReference type="EMBL" id="JAIQCV010000011">
    <property type="protein sequence ID" value="KAH1048363.1"/>
    <property type="molecule type" value="Genomic_DNA"/>
</dbReference>